<sequence length="105" mass="12769">MDEQQDAIQVFMEYKILEGYERQYQNWMKRIETEMNQLGVKHFRWLEALEQPGLYVEWFTVSSIEVYEAVKSARRTREDPRFGDLAQWISKPLEQVNCWAFRDLT</sequence>
<gene>
    <name evidence="1" type="ORF">HNR44_002627</name>
</gene>
<name>A0A841PP81_9BACL</name>
<dbReference type="EMBL" id="JACHHJ010000004">
    <property type="protein sequence ID" value="MBB6450637.1"/>
    <property type="molecule type" value="Genomic_DNA"/>
</dbReference>
<dbReference type="AlphaFoldDB" id="A0A841PP81"/>
<dbReference type="RefSeq" id="WP_184404718.1">
    <property type="nucleotide sequence ID" value="NZ_JACHHJ010000004.1"/>
</dbReference>
<evidence type="ECO:0000313" key="2">
    <source>
        <dbReference type="Proteomes" id="UP000568839"/>
    </source>
</evidence>
<evidence type="ECO:0008006" key="3">
    <source>
        <dbReference type="Google" id="ProtNLM"/>
    </source>
</evidence>
<accession>A0A841PP81</accession>
<evidence type="ECO:0000313" key="1">
    <source>
        <dbReference type="EMBL" id="MBB6450637.1"/>
    </source>
</evidence>
<keyword evidence="2" id="KW-1185">Reference proteome</keyword>
<organism evidence="1 2">
    <name type="scientific">Geomicrobium halophilum</name>
    <dbReference type="NCBI Taxonomy" id="549000"/>
    <lineage>
        <taxon>Bacteria</taxon>
        <taxon>Bacillati</taxon>
        <taxon>Bacillota</taxon>
        <taxon>Bacilli</taxon>
        <taxon>Bacillales</taxon>
        <taxon>Geomicrobium</taxon>
    </lineage>
</organism>
<dbReference type="Proteomes" id="UP000568839">
    <property type="component" value="Unassembled WGS sequence"/>
</dbReference>
<protein>
    <recommendedName>
        <fullName evidence="3">NIPSNAP protein</fullName>
    </recommendedName>
</protein>
<comment type="caution">
    <text evidence="1">The sequence shown here is derived from an EMBL/GenBank/DDBJ whole genome shotgun (WGS) entry which is preliminary data.</text>
</comment>
<reference evidence="1 2" key="1">
    <citation type="submission" date="2020-08" db="EMBL/GenBank/DDBJ databases">
        <title>Genomic Encyclopedia of Type Strains, Phase IV (KMG-IV): sequencing the most valuable type-strain genomes for metagenomic binning, comparative biology and taxonomic classification.</title>
        <authorList>
            <person name="Goeker M."/>
        </authorList>
    </citation>
    <scope>NUCLEOTIDE SEQUENCE [LARGE SCALE GENOMIC DNA]</scope>
    <source>
        <strain evidence="1 2">DSM 21769</strain>
    </source>
</reference>
<proteinExistence type="predicted"/>